<dbReference type="OrthoDB" id="9809962at2"/>
<dbReference type="Proteomes" id="UP000293345">
    <property type="component" value="Unassembled WGS sequence"/>
</dbReference>
<dbReference type="GO" id="GO:0016787">
    <property type="term" value="F:hydrolase activity"/>
    <property type="evidence" value="ECO:0007669"/>
    <property type="project" value="UniProtKB-KW"/>
</dbReference>
<dbReference type="PANTHER" id="PTHR43316:SF3">
    <property type="entry name" value="HALOACID DEHALOGENASE, TYPE II (AFU_ORTHOLOGUE AFUA_2G07750)-RELATED"/>
    <property type="match status" value="1"/>
</dbReference>
<dbReference type="SFLD" id="SFLDS00003">
    <property type="entry name" value="Haloacid_Dehalogenase"/>
    <property type="match status" value="1"/>
</dbReference>
<evidence type="ECO:0000256" key="1">
    <source>
        <dbReference type="ARBA" id="ARBA00022801"/>
    </source>
</evidence>
<proteinExistence type="predicted"/>
<comment type="caution">
    <text evidence="2">The sequence shown here is derived from an EMBL/GenBank/DDBJ whole genome shotgun (WGS) entry which is preliminary data.</text>
</comment>
<organism evidence="2 3">
    <name type="scientific">Senegalimassilia faecalis</name>
    <dbReference type="NCBI Taxonomy" id="2509433"/>
    <lineage>
        <taxon>Bacteria</taxon>
        <taxon>Bacillati</taxon>
        <taxon>Actinomycetota</taxon>
        <taxon>Coriobacteriia</taxon>
        <taxon>Coriobacteriales</taxon>
        <taxon>Coriobacteriaceae</taxon>
        <taxon>Senegalimassilia</taxon>
    </lineage>
</organism>
<gene>
    <name evidence="2" type="ORF">ET524_07765</name>
</gene>
<dbReference type="RefSeq" id="WP_129424705.1">
    <property type="nucleotide sequence ID" value="NZ_SDPW01000001.1"/>
</dbReference>
<name>A0A4Q2JZJ7_9ACTN</name>
<accession>A0A4Q2JZJ7</accession>
<sequence>MEKRTYRAVFFDLDGTLLPMDVDAFMKRYFAALGGYVARMGIAPDQFMAGMKRGITAMATNDTGHANAESFWPEFLAAIDLPDGVMPETLTDAITDFYENEFGKLGDDVEPNPAAARAINALAAKGYPLVLATMPMFPRRAVEWRLTWAGVDPAAFARITTYENSTAVKPKPNYYAENLAAVGVDGRDALMVGNNTKEDLAACQLGCDAFLVTDFLIDPVGFEVFSVRHGSLEKFANWVETLPVCGDPAQGVGDALVPAVARERALAANGIEDGTAGGAKTLEEAGRSGGASFVINGMED</sequence>
<reference evidence="2 3" key="1">
    <citation type="submission" date="2019-01" db="EMBL/GenBank/DDBJ databases">
        <title>Senegalimassilia sp. nov. KGMB04484 isolated human feces.</title>
        <authorList>
            <person name="Han K.-I."/>
            <person name="Kim J.-S."/>
            <person name="Lee K.C."/>
            <person name="Suh M.K."/>
            <person name="Eom M.K."/>
            <person name="Lee J.H."/>
            <person name="Park S.-H."/>
            <person name="Kang S.W."/>
            <person name="Park J.-E."/>
            <person name="Oh B.S."/>
            <person name="Yu S.Y."/>
            <person name="Choi S.-H."/>
            <person name="Lee D.H."/>
            <person name="Yoon H."/>
            <person name="Kim B.-Y."/>
            <person name="Lee J.H."/>
            <person name="Lee J.-S."/>
        </authorList>
    </citation>
    <scope>NUCLEOTIDE SEQUENCE [LARGE SCALE GENOMIC DNA]</scope>
    <source>
        <strain evidence="2 3">KGMB04484</strain>
    </source>
</reference>
<dbReference type="Pfam" id="PF00702">
    <property type="entry name" value="Hydrolase"/>
    <property type="match status" value="1"/>
</dbReference>
<dbReference type="EMBL" id="SDPW01000001">
    <property type="protein sequence ID" value="RXZ54386.1"/>
    <property type="molecule type" value="Genomic_DNA"/>
</dbReference>
<dbReference type="PANTHER" id="PTHR43316">
    <property type="entry name" value="HYDROLASE, HALOACID DELAHOGENASE-RELATED"/>
    <property type="match status" value="1"/>
</dbReference>
<evidence type="ECO:0000313" key="3">
    <source>
        <dbReference type="Proteomes" id="UP000293345"/>
    </source>
</evidence>
<dbReference type="InterPro" id="IPR036412">
    <property type="entry name" value="HAD-like_sf"/>
</dbReference>
<evidence type="ECO:0000313" key="2">
    <source>
        <dbReference type="EMBL" id="RXZ54386.1"/>
    </source>
</evidence>
<dbReference type="SFLD" id="SFLDG01129">
    <property type="entry name" value="C1.5:_HAD__Beta-PGM__Phosphata"/>
    <property type="match status" value="1"/>
</dbReference>
<dbReference type="AlphaFoldDB" id="A0A4Q2JZJ7"/>
<keyword evidence="1 2" id="KW-0378">Hydrolase</keyword>
<keyword evidence="3" id="KW-1185">Reference proteome</keyword>
<dbReference type="InterPro" id="IPR051540">
    <property type="entry name" value="S-2-haloacid_dehalogenase"/>
</dbReference>
<dbReference type="SUPFAM" id="SSF56784">
    <property type="entry name" value="HAD-like"/>
    <property type="match status" value="1"/>
</dbReference>
<protein>
    <submittedName>
        <fullName evidence="2">HAD family hydrolase</fullName>
    </submittedName>
</protein>
<dbReference type="InterPro" id="IPR023214">
    <property type="entry name" value="HAD_sf"/>
</dbReference>
<dbReference type="Gene3D" id="3.40.50.1000">
    <property type="entry name" value="HAD superfamily/HAD-like"/>
    <property type="match status" value="1"/>
</dbReference>